<keyword evidence="2" id="KW-1185">Reference proteome</keyword>
<gene>
    <name evidence="1" type="ORF">BJ969_002585</name>
</gene>
<protein>
    <submittedName>
        <fullName evidence="1">Uncharacterized protein</fullName>
    </submittedName>
</protein>
<evidence type="ECO:0000313" key="1">
    <source>
        <dbReference type="EMBL" id="MBB5069497.1"/>
    </source>
</evidence>
<reference evidence="1 2" key="1">
    <citation type="submission" date="2020-08" db="EMBL/GenBank/DDBJ databases">
        <title>Sequencing the genomes of 1000 actinobacteria strains.</title>
        <authorList>
            <person name="Klenk H.-P."/>
        </authorList>
    </citation>
    <scope>NUCLEOTIDE SEQUENCE [LARGE SCALE GENOMIC DNA]</scope>
    <source>
        <strain evidence="1 2">DSM 45582</strain>
    </source>
</reference>
<name>A0A840NMM1_9PSEU</name>
<comment type="caution">
    <text evidence="1">The sequence shown here is derived from an EMBL/GenBank/DDBJ whole genome shotgun (WGS) entry which is preliminary data.</text>
</comment>
<dbReference type="RefSeq" id="WP_184479180.1">
    <property type="nucleotide sequence ID" value="NZ_JACHIV010000001.1"/>
</dbReference>
<proteinExistence type="predicted"/>
<organism evidence="1 2">
    <name type="scientific">Saccharopolyspora gloriosae</name>
    <dbReference type="NCBI Taxonomy" id="455344"/>
    <lineage>
        <taxon>Bacteria</taxon>
        <taxon>Bacillati</taxon>
        <taxon>Actinomycetota</taxon>
        <taxon>Actinomycetes</taxon>
        <taxon>Pseudonocardiales</taxon>
        <taxon>Pseudonocardiaceae</taxon>
        <taxon>Saccharopolyspora</taxon>
    </lineage>
</organism>
<sequence length="57" mass="6380">MRRGRRGHPCEPDASRLGPWTCPECGQHWEIHGVAGTEPKVRRVSRVAKFVATWLGG</sequence>
<accession>A0A840NMM1</accession>
<dbReference type="EMBL" id="JACHIV010000001">
    <property type="protein sequence ID" value="MBB5069497.1"/>
    <property type="molecule type" value="Genomic_DNA"/>
</dbReference>
<dbReference type="Proteomes" id="UP000580474">
    <property type="component" value="Unassembled WGS sequence"/>
</dbReference>
<dbReference type="AlphaFoldDB" id="A0A840NMM1"/>
<evidence type="ECO:0000313" key="2">
    <source>
        <dbReference type="Proteomes" id="UP000580474"/>
    </source>
</evidence>